<feature type="chain" id="PRO_5023065954" evidence="2">
    <location>
        <begin position="21"/>
        <end position="228"/>
    </location>
</feature>
<proteinExistence type="predicted"/>
<keyword evidence="2" id="KW-0732">Signal</keyword>
<protein>
    <submittedName>
        <fullName evidence="3">Uncharacterized protein</fullName>
    </submittedName>
</protein>
<sequence>MFSALVLVFGCLLQRKPVTTEGHHGTNRHIFYVVQMDRGIRGARVLAQQHGLEFIQRHQLQFQPSVLILFAQRDSSTREVRDDGYYMTPGTASHEVWNKGAKEIQKPGVGSLENLYTLRDSRGRPDRATFERNLAAVEGLTPPPNITLYPRLPPPSSPKQPSANRPHHPRSAESSRLPGKPSPKETSHDSIRVKEEGLREGVVEAALAPSVLLGVADLWPFCSTTRLG</sequence>
<keyword evidence="4" id="KW-1185">Reference proteome</keyword>
<dbReference type="Proteomes" id="UP000324091">
    <property type="component" value="Chromosome 10"/>
</dbReference>
<organism evidence="3 4">
    <name type="scientific">Takifugu flavidus</name>
    <name type="common">sansaifugu</name>
    <dbReference type="NCBI Taxonomy" id="433684"/>
    <lineage>
        <taxon>Eukaryota</taxon>
        <taxon>Metazoa</taxon>
        <taxon>Chordata</taxon>
        <taxon>Craniata</taxon>
        <taxon>Vertebrata</taxon>
        <taxon>Euteleostomi</taxon>
        <taxon>Actinopterygii</taxon>
        <taxon>Neopterygii</taxon>
        <taxon>Teleostei</taxon>
        <taxon>Neoteleostei</taxon>
        <taxon>Acanthomorphata</taxon>
        <taxon>Eupercaria</taxon>
        <taxon>Tetraodontiformes</taxon>
        <taxon>Tetradontoidea</taxon>
        <taxon>Tetraodontidae</taxon>
        <taxon>Takifugu</taxon>
    </lineage>
</organism>
<evidence type="ECO:0000256" key="1">
    <source>
        <dbReference type="SAM" id="MobiDB-lite"/>
    </source>
</evidence>
<gene>
    <name evidence="3" type="ORF">D4764_10G0006680</name>
</gene>
<feature type="compositionally biased region" description="Basic and acidic residues" evidence="1">
    <location>
        <begin position="182"/>
        <end position="193"/>
    </location>
</feature>
<comment type="caution">
    <text evidence="3">The sequence shown here is derived from an EMBL/GenBank/DDBJ whole genome shotgun (WGS) entry which is preliminary data.</text>
</comment>
<reference evidence="3 4" key="1">
    <citation type="submission" date="2019-04" db="EMBL/GenBank/DDBJ databases">
        <title>Chromosome genome assembly for Takifugu flavidus.</title>
        <authorList>
            <person name="Xiao S."/>
        </authorList>
    </citation>
    <scope>NUCLEOTIDE SEQUENCE [LARGE SCALE GENOMIC DNA]</scope>
    <source>
        <strain evidence="3">HTHZ2018</strain>
        <tissue evidence="3">Muscle</tissue>
    </source>
</reference>
<feature type="region of interest" description="Disordered" evidence="1">
    <location>
        <begin position="137"/>
        <end position="193"/>
    </location>
</feature>
<name>A0A5C6PLN9_9TELE</name>
<feature type="signal peptide" evidence="2">
    <location>
        <begin position="1"/>
        <end position="20"/>
    </location>
</feature>
<feature type="compositionally biased region" description="Pro residues" evidence="1">
    <location>
        <begin position="141"/>
        <end position="158"/>
    </location>
</feature>
<dbReference type="EMBL" id="RHFK02000002">
    <property type="protein sequence ID" value="TWW79638.1"/>
    <property type="molecule type" value="Genomic_DNA"/>
</dbReference>
<dbReference type="AlphaFoldDB" id="A0A5C6PLN9"/>
<evidence type="ECO:0000313" key="3">
    <source>
        <dbReference type="EMBL" id="TWW79638.1"/>
    </source>
</evidence>
<evidence type="ECO:0000256" key="2">
    <source>
        <dbReference type="SAM" id="SignalP"/>
    </source>
</evidence>
<evidence type="ECO:0000313" key="4">
    <source>
        <dbReference type="Proteomes" id="UP000324091"/>
    </source>
</evidence>
<accession>A0A5C6PLN9</accession>